<dbReference type="PANTHER" id="PTHR43298">
    <property type="entry name" value="MULTIDRUG RESISTANCE PROTEIN NORM-RELATED"/>
    <property type="match status" value="1"/>
</dbReference>
<feature type="transmembrane region" description="Helical" evidence="13">
    <location>
        <begin position="34"/>
        <end position="55"/>
    </location>
</feature>
<gene>
    <name evidence="14" type="ORF">H9935_04200</name>
</gene>
<comment type="function">
    <text evidence="1">Multidrug efflux pump.</text>
</comment>
<feature type="transmembrane region" description="Helical" evidence="13">
    <location>
        <begin position="209"/>
        <end position="230"/>
    </location>
</feature>
<comment type="subcellular location">
    <subcellularLocation>
        <location evidence="2">Cell membrane</location>
        <topology evidence="2">Multi-pass membrane protein</topology>
    </subcellularLocation>
</comment>
<keyword evidence="11 13" id="KW-0472">Membrane</keyword>
<dbReference type="AlphaFoldDB" id="A0A9D2N320"/>
<evidence type="ECO:0000256" key="11">
    <source>
        <dbReference type="ARBA" id="ARBA00023136"/>
    </source>
</evidence>
<evidence type="ECO:0000256" key="8">
    <source>
        <dbReference type="ARBA" id="ARBA00022692"/>
    </source>
</evidence>
<feature type="transmembrane region" description="Helical" evidence="13">
    <location>
        <begin position="147"/>
        <end position="165"/>
    </location>
</feature>
<comment type="similarity">
    <text evidence="3">Belongs to the multi antimicrobial extrusion (MATE) (TC 2.A.66.1) family.</text>
</comment>
<evidence type="ECO:0000313" key="15">
    <source>
        <dbReference type="Proteomes" id="UP000823893"/>
    </source>
</evidence>
<evidence type="ECO:0000256" key="1">
    <source>
        <dbReference type="ARBA" id="ARBA00003408"/>
    </source>
</evidence>
<comment type="caution">
    <text evidence="14">The sequence shown here is derived from an EMBL/GenBank/DDBJ whole genome shotgun (WGS) entry which is preliminary data.</text>
</comment>
<dbReference type="InterPro" id="IPR050222">
    <property type="entry name" value="MATE_MdtK"/>
</dbReference>
<evidence type="ECO:0000256" key="7">
    <source>
        <dbReference type="ARBA" id="ARBA00022475"/>
    </source>
</evidence>
<dbReference type="GO" id="GO:0015297">
    <property type="term" value="F:antiporter activity"/>
    <property type="evidence" value="ECO:0007669"/>
    <property type="project" value="UniProtKB-KW"/>
</dbReference>
<evidence type="ECO:0000256" key="6">
    <source>
        <dbReference type="ARBA" id="ARBA00022449"/>
    </source>
</evidence>
<keyword evidence="6" id="KW-0050">Antiport</keyword>
<evidence type="ECO:0000256" key="3">
    <source>
        <dbReference type="ARBA" id="ARBA00010199"/>
    </source>
</evidence>
<evidence type="ECO:0000256" key="2">
    <source>
        <dbReference type="ARBA" id="ARBA00004651"/>
    </source>
</evidence>
<evidence type="ECO:0000256" key="12">
    <source>
        <dbReference type="ARBA" id="ARBA00031636"/>
    </source>
</evidence>
<keyword evidence="9 13" id="KW-1133">Transmembrane helix</keyword>
<sequence>MTEYTEKRKIRPEERLAAFFRQKGEITRREKLSIVWQMSVPAIMAQITSILMQYIDQAMVGNLGAQASASIGVVSTSTWLLSGLCSGVATGFSVQAAHQIGAGREASARKILKHGLAAALCFSLILMAVGIAISGELPVWLGAGEELWTDASGYFFVYACSLPAVQINRLAGSMLQCSGNMRTPSILNASMCLLDIVFNMIFIQHYGVLGAAIGTALAQAVVCIFMLRAVCFRSPVFRFRGEKGGIDKKIFTTAFQVGAPLAFEHVAVCGAMIVTTRIIAPLGTVAIAANSFAVTAESLCYMPGYGIAEAATALVGQSLGAGREKIAKSFSDLSVLLGGGIMAVTGSLMFFICPGIFHMMTPDIQVRQLAAEVLRIQLFAEPLYGVSIVAAGALRGAGDSLVPSILNLISIWGVRITLALLLVEKWGLHGVWTAMCIELCVRGLLLLFRQQTSKVGYRETSGKRKS</sequence>
<feature type="transmembrane region" description="Helical" evidence="13">
    <location>
        <begin position="67"/>
        <end position="94"/>
    </location>
</feature>
<dbReference type="GO" id="GO:0006811">
    <property type="term" value="P:monoatomic ion transport"/>
    <property type="evidence" value="ECO:0007669"/>
    <property type="project" value="UniProtKB-KW"/>
</dbReference>
<dbReference type="InterPro" id="IPR002528">
    <property type="entry name" value="MATE_fam"/>
</dbReference>
<keyword evidence="5" id="KW-0813">Transport</keyword>
<proteinExistence type="inferred from homology"/>
<feature type="transmembrane region" description="Helical" evidence="13">
    <location>
        <begin position="186"/>
        <end position="203"/>
    </location>
</feature>
<feature type="transmembrane region" description="Helical" evidence="13">
    <location>
        <begin position="333"/>
        <end position="357"/>
    </location>
</feature>
<feature type="transmembrane region" description="Helical" evidence="13">
    <location>
        <begin position="401"/>
        <end position="423"/>
    </location>
</feature>
<dbReference type="CDD" id="cd13137">
    <property type="entry name" value="MATE_NorM_like"/>
    <property type="match status" value="1"/>
</dbReference>
<evidence type="ECO:0000256" key="10">
    <source>
        <dbReference type="ARBA" id="ARBA00023065"/>
    </source>
</evidence>
<feature type="transmembrane region" description="Helical" evidence="13">
    <location>
        <begin position="115"/>
        <end position="135"/>
    </location>
</feature>
<feature type="transmembrane region" description="Helical" evidence="13">
    <location>
        <begin position="429"/>
        <end position="448"/>
    </location>
</feature>
<organism evidence="14 15">
    <name type="scientific">Candidatus Blautia merdigallinarum</name>
    <dbReference type="NCBI Taxonomy" id="2838495"/>
    <lineage>
        <taxon>Bacteria</taxon>
        <taxon>Bacillati</taxon>
        <taxon>Bacillota</taxon>
        <taxon>Clostridia</taxon>
        <taxon>Lachnospirales</taxon>
        <taxon>Lachnospiraceae</taxon>
        <taxon>Blautia</taxon>
    </lineage>
</organism>
<protein>
    <recommendedName>
        <fullName evidence="4">Probable multidrug resistance protein NorM</fullName>
    </recommendedName>
    <alternativeName>
        <fullName evidence="12">Multidrug-efflux transporter</fullName>
    </alternativeName>
</protein>
<dbReference type="NCBIfam" id="TIGR00797">
    <property type="entry name" value="matE"/>
    <property type="match status" value="1"/>
</dbReference>
<dbReference type="EMBL" id="DWWV01000045">
    <property type="protein sequence ID" value="HJC10000.1"/>
    <property type="molecule type" value="Genomic_DNA"/>
</dbReference>
<dbReference type="Pfam" id="PF01554">
    <property type="entry name" value="MatE"/>
    <property type="match status" value="2"/>
</dbReference>
<dbReference type="Proteomes" id="UP000823893">
    <property type="component" value="Unassembled WGS sequence"/>
</dbReference>
<dbReference type="InterPro" id="IPR048279">
    <property type="entry name" value="MdtK-like"/>
</dbReference>
<evidence type="ECO:0000256" key="5">
    <source>
        <dbReference type="ARBA" id="ARBA00022448"/>
    </source>
</evidence>
<accession>A0A9D2N320</accession>
<evidence type="ECO:0000256" key="4">
    <source>
        <dbReference type="ARBA" id="ARBA00020268"/>
    </source>
</evidence>
<keyword evidence="7" id="KW-1003">Cell membrane</keyword>
<evidence type="ECO:0000256" key="9">
    <source>
        <dbReference type="ARBA" id="ARBA00022989"/>
    </source>
</evidence>
<evidence type="ECO:0000256" key="13">
    <source>
        <dbReference type="SAM" id="Phobius"/>
    </source>
</evidence>
<keyword evidence="8 13" id="KW-0812">Transmembrane</keyword>
<dbReference type="PIRSF" id="PIRSF006603">
    <property type="entry name" value="DinF"/>
    <property type="match status" value="1"/>
</dbReference>
<dbReference type="GO" id="GO:0042910">
    <property type="term" value="F:xenobiotic transmembrane transporter activity"/>
    <property type="evidence" value="ECO:0007669"/>
    <property type="project" value="InterPro"/>
</dbReference>
<keyword evidence="10" id="KW-0406">Ion transport</keyword>
<dbReference type="GO" id="GO:0005886">
    <property type="term" value="C:plasma membrane"/>
    <property type="evidence" value="ECO:0007669"/>
    <property type="project" value="UniProtKB-SubCell"/>
</dbReference>
<reference evidence="14" key="2">
    <citation type="submission" date="2021-04" db="EMBL/GenBank/DDBJ databases">
        <authorList>
            <person name="Gilroy R."/>
        </authorList>
    </citation>
    <scope>NUCLEOTIDE SEQUENCE</scope>
    <source>
        <strain evidence="14">ChiSxjej6B18-287</strain>
    </source>
</reference>
<reference evidence="14" key="1">
    <citation type="journal article" date="2021" name="PeerJ">
        <title>Extensive microbial diversity within the chicken gut microbiome revealed by metagenomics and culture.</title>
        <authorList>
            <person name="Gilroy R."/>
            <person name="Ravi A."/>
            <person name="Getino M."/>
            <person name="Pursley I."/>
            <person name="Horton D.L."/>
            <person name="Alikhan N.F."/>
            <person name="Baker D."/>
            <person name="Gharbi K."/>
            <person name="Hall N."/>
            <person name="Watson M."/>
            <person name="Adriaenssens E.M."/>
            <person name="Foster-Nyarko E."/>
            <person name="Jarju S."/>
            <person name="Secka A."/>
            <person name="Antonio M."/>
            <person name="Oren A."/>
            <person name="Chaudhuri R.R."/>
            <person name="La Ragione R."/>
            <person name="Hildebrand F."/>
            <person name="Pallen M.J."/>
        </authorList>
    </citation>
    <scope>NUCLEOTIDE SEQUENCE</scope>
    <source>
        <strain evidence="14">ChiSxjej6B18-287</strain>
    </source>
</reference>
<evidence type="ECO:0000313" key="14">
    <source>
        <dbReference type="EMBL" id="HJC10000.1"/>
    </source>
</evidence>
<dbReference type="PANTHER" id="PTHR43298:SF2">
    <property type="entry name" value="FMN_FAD EXPORTER YEEO-RELATED"/>
    <property type="match status" value="1"/>
</dbReference>
<name>A0A9D2N320_9FIRM</name>